<name>A0A183F2E2_HELPZ</name>
<dbReference type="Gene3D" id="2.40.50.140">
    <property type="entry name" value="Nucleic acid-binding proteins"/>
    <property type="match status" value="1"/>
</dbReference>
<keyword evidence="3" id="KW-1185">Reference proteome</keyword>
<evidence type="ECO:0000313" key="4">
    <source>
        <dbReference type="WBParaSite" id="HPBE_0000028701-mRNA-1"/>
    </source>
</evidence>
<accession>A0A3P7TA50</accession>
<organism evidence="3 4">
    <name type="scientific">Heligmosomoides polygyrus</name>
    <name type="common">Parasitic roundworm</name>
    <dbReference type="NCBI Taxonomy" id="6339"/>
    <lineage>
        <taxon>Eukaryota</taxon>
        <taxon>Metazoa</taxon>
        <taxon>Ecdysozoa</taxon>
        <taxon>Nematoda</taxon>
        <taxon>Chromadorea</taxon>
        <taxon>Rhabditida</taxon>
        <taxon>Rhabditina</taxon>
        <taxon>Rhabditomorpha</taxon>
        <taxon>Strongyloidea</taxon>
        <taxon>Heligmosomidae</taxon>
        <taxon>Heligmosomoides</taxon>
    </lineage>
</organism>
<accession>A0A183F2E2</accession>
<proteinExistence type="predicted"/>
<evidence type="ECO:0000313" key="3">
    <source>
        <dbReference type="Proteomes" id="UP000050761"/>
    </source>
</evidence>
<evidence type="ECO:0000259" key="1">
    <source>
        <dbReference type="Pfam" id="PF08646"/>
    </source>
</evidence>
<protein>
    <submittedName>
        <fullName evidence="4">Rep_fac-A_C domain-containing protein</fullName>
    </submittedName>
</protein>
<dbReference type="AlphaFoldDB" id="A0A183F2E2"/>
<dbReference type="Proteomes" id="UP000050761">
    <property type="component" value="Unassembled WGS sequence"/>
</dbReference>
<dbReference type="SUPFAM" id="SSF50249">
    <property type="entry name" value="Nucleic acid-binding proteins"/>
    <property type="match status" value="1"/>
</dbReference>
<evidence type="ECO:0000313" key="2">
    <source>
        <dbReference type="EMBL" id="VDO18670.1"/>
    </source>
</evidence>
<dbReference type="WBParaSite" id="HPBE_0000028701-mRNA-1">
    <property type="protein sequence ID" value="HPBE_0000028701-mRNA-1"/>
    <property type="gene ID" value="HPBE_0000028701"/>
</dbReference>
<dbReference type="InterPro" id="IPR012340">
    <property type="entry name" value="NA-bd_OB-fold"/>
</dbReference>
<dbReference type="InterPro" id="IPR013955">
    <property type="entry name" value="Rep_factor-A_C"/>
</dbReference>
<reference evidence="2 3" key="1">
    <citation type="submission" date="2018-11" db="EMBL/GenBank/DDBJ databases">
        <authorList>
            <consortium name="Pathogen Informatics"/>
        </authorList>
    </citation>
    <scope>NUCLEOTIDE SEQUENCE [LARGE SCALE GENOMIC DNA]</scope>
</reference>
<sequence length="354" mass="39248">MPSRPIATPGRTGIDAPSTVKVQLQPTKPCPRVTCVRDLNKCCLDTVDFLGIIIGTAKPGRNNVPVIKVADRHGESVALYLLSSSVPPNISAGSVISVEGAAMERNQGSISLVLNDSTFVDMEPNDPEAECLRRLFSTGLFDVAPTEGDFTFDNTALRVIGRLNEYSSEPSTVMARICSINYEALLYLGCSTCRRYAARNSDGLESCQNCRSKKARYFYSLNVEIADFSGVIPVHFSDEAAEKMIGKPAGAMVKVPKNQGLTFRLLVVFRGQLDPPQGLTFAHVSKPVGTNLRFHDTTFTTLEVEERLSPLYYRPMLFRVSQQSSRWFIDDWKELEIARFKPFLKTVAEKKGYK</sequence>
<reference evidence="4" key="2">
    <citation type="submission" date="2019-09" db="UniProtKB">
        <authorList>
            <consortium name="WormBaseParasite"/>
        </authorList>
    </citation>
    <scope>IDENTIFICATION</scope>
</reference>
<dbReference type="OrthoDB" id="1751331at2759"/>
<dbReference type="EMBL" id="UZAH01000185">
    <property type="protein sequence ID" value="VDO18670.1"/>
    <property type="molecule type" value="Genomic_DNA"/>
</dbReference>
<dbReference type="Pfam" id="PF08646">
    <property type="entry name" value="Rep_fac-A_C"/>
    <property type="match status" value="1"/>
</dbReference>
<feature type="domain" description="Replication factor A C-terminal" evidence="1">
    <location>
        <begin position="172"/>
        <end position="262"/>
    </location>
</feature>
<gene>
    <name evidence="2" type="ORF">HPBE_LOCUS288</name>
</gene>